<protein>
    <recommendedName>
        <fullName evidence="5">DUF3754 domain-containing protein</fullName>
    </recommendedName>
</protein>
<evidence type="ECO:0008006" key="5">
    <source>
        <dbReference type="Google" id="ProtNLM"/>
    </source>
</evidence>
<evidence type="ECO:0000256" key="1">
    <source>
        <dbReference type="SAM" id="MobiDB-lite"/>
    </source>
</evidence>
<evidence type="ECO:0000256" key="2">
    <source>
        <dbReference type="SAM" id="Phobius"/>
    </source>
</evidence>
<sequence>MPDPETASETPVGTPRGATPEPPALAPEAPEALPTPEPRERYMPVRKRALLEAALSDPALDAAERDKLRALGRRLALLFHVVFFAPREQLKDLYVHFNPDQPGTAPIPPAPEERQAFLEALDTALKAANFRRIEAQDLEPEAESRGRVRAKVDVPVDVFDEVRFYGRGRREREFTLSSWFGFRKDEIRAQFWDHVVFLAALQEEIPRRARRDGRLRPGAIYLKLFRDIPRADLKTLYPNARVVMGLKDKLILGVPAVAGGIPILLNIIPALTVLFLVIGAYLGITGAVEEDQTKKALAALSGLAALGGFLGRQWIKYERQKFKYQKQVAENAYFNNLNNNAAFFDYLIGASEDSEVKEAFLAYHFLHRAGAPMTREALDGEIESWLKATFSVDVDFEIEDALAKLERFDLVVEDGEGRLAARPLDDALDAAEAAWSELARESFG</sequence>
<dbReference type="PANTHER" id="PTHR33645">
    <property type="entry name" value="AMINOPEPTIDASE (DUF3754)"/>
    <property type="match status" value="1"/>
</dbReference>
<reference evidence="3 4" key="1">
    <citation type="submission" date="2023-04" db="EMBL/GenBank/DDBJ databases">
        <title>Marinoamorphus aggregata gen. nov., sp. Nov., isolate from tissue of brittle star Ophioplocus japonicus.</title>
        <authorList>
            <person name="Kawano K."/>
            <person name="Sawayama S."/>
            <person name="Nakagawa S."/>
        </authorList>
    </citation>
    <scope>NUCLEOTIDE SEQUENCE [LARGE SCALE GENOMIC DNA]</scope>
    <source>
        <strain evidence="3 4">NKW23</strain>
    </source>
</reference>
<evidence type="ECO:0000313" key="4">
    <source>
        <dbReference type="Proteomes" id="UP001239909"/>
    </source>
</evidence>
<gene>
    <name evidence="3" type="ORF">LNKW23_10730</name>
</gene>
<evidence type="ECO:0000313" key="3">
    <source>
        <dbReference type="EMBL" id="GMG81860.1"/>
    </source>
</evidence>
<feature type="transmembrane region" description="Helical" evidence="2">
    <location>
        <begin position="296"/>
        <end position="315"/>
    </location>
</feature>
<keyword evidence="2" id="KW-1133">Transmembrane helix</keyword>
<keyword evidence="4" id="KW-1185">Reference proteome</keyword>
<dbReference type="EMBL" id="BSYI01000006">
    <property type="protein sequence ID" value="GMG81860.1"/>
    <property type="molecule type" value="Genomic_DNA"/>
</dbReference>
<comment type="caution">
    <text evidence="3">The sequence shown here is derived from an EMBL/GenBank/DDBJ whole genome shotgun (WGS) entry which is preliminary data.</text>
</comment>
<accession>A0ABQ6LI16</accession>
<dbReference type="PANTHER" id="PTHR33645:SF11">
    <property type="entry name" value="AMINOPEPTIDASE (DUF3754)"/>
    <property type="match status" value="1"/>
</dbReference>
<keyword evidence="2" id="KW-0472">Membrane</keyword>
<keyword evidence="2" id="KW-0812">Transmembrane</keyword>
<feature type="transmembrane region" description="Helical" evidence="2">
    <location>
        <begin position="251"/>
        <end position="284"/>
    </location>
</feature>
<dbReference type="Proteomes" id="UP001239909">
    <property type="component" value="Unassembled WGS sequence"/>
</dbReference>
<dbReference type="RefSeq" id="WP_285670589.1">
    <property type="nucleotide sequence ID" value="NZ_BSYI01000006.1"/>
</dbReference>
<feature type="region of interest" description="Disordered" evidence="1">
    <location>
        <begin position="1"/>
        <end position="39"/>
    </location>
</feature>
<organism evidence="3 4">
    <name type="scientific">Paralimibaculum aggregatum</name>
    <dbReference type="NCBI Taxonomy" id="3036245"/>
    <lineage>
        <taxon>Bacteria</taxon>
        <taxon>Pseudomonadati</taxon>
        <taxon>Pseudomonadota</taxon>
        <taxon>Alphaproteobacteria</taxon>
        <taxon>Rhodobacterales</taxon>
        <taxon>Paracoccaceae</taxon>
        <taxon>Paralimibaculum</taxon>
    </lineage>
</organism>
<name>A0ABQ6LI16_9RHOB</name>
<dbReference type="InterPro" id="IPR022227">
    <property type="entry name" value="DUF3754"/>
</dbReference>
<proteinExistence type="predicted"/>
<dbReference type="Pfam" id="PF12576">
    <property type="entry name" value="DUF3754"/>
    <property type="match status" value="1"/>
</dbReference>